<dbReference type="InterPro" id="IPR045110">
    <property type="entry name" value="XMAP215"/>
</dbReference>
<dbReference type="FunFam" id="1.25.10.10:FF:000052">
    <property type="entry name" value="Cytoskeleton associated protein 5"/>
    <property type="match status" value="1"/>
</dbReference>
<feature type="domain" description="TOG" evidence="22">
    <location>
        <begin position="620"/>
        <end position="849"/>
    </location>
</feature>
<evidence type="ECO:0000256" key="5">
    <source>
        <dbReference type="ARBA" id="ARBA00004186"/>
    </source>
</evidence>
<feature type="compositionally biased region" description="Acidic residues" evidence="20">
    <location>
        <begin position="1467"/>
        <end position="1482"/>
    </location>
</feature>
<evidence type="ECO:0000256" key="13">
    <source>
        <dbReference type="ARBA" id="ARBA00022776"/>
    </source>
</evidence>
<evidence type="ECO:0000256" key="17">
    <source>
        <dbReference type="ARBA" id="ARBA00023306"/>
    </source>
</evidence>
<dbReference type="GO" id="GO:0046785">
    <property type="term" value="P:microtubule polymerization"/>
    <property type="evidence" value="ECO:0007669"/>
    <property type="project" value="InterPro"/>
</dbReference>
<evidence type="ECO:0000256" key="8">
    <source>
        <dbReference type="ARBA" id="ARBA00022490"/>
    </source>
</evidence>
<feature type="region of interest" description="Disordered" evidence="20">
    <location>
        <begin position="1448"/>
        <end position="1483"/>
    </location>
</feature>
<dbReference type="FunFam" id="1.25.10.10:FF:000019">
    <property type="entry name" value="Cytoskeleton-associated protein 5"/>
    <property type="match status" value="1"/>
</dbReference>
<feature type="domain" description="TOG" evidence="22">
    <location>
        <begin position="1219"/>
        <end position="1452"/>
    </location>
</feature>
<evidence type="ECO:0000256" key="16">
    <source>
        <dbReference type="ARBA" id="ARBA00023212"/>
    </source>
</evidence>
<evidence type="ECO:0000256" key="14">
    <source>
        <dbReference type="ARBA" id="ARBA00022842"/>
    </source>
</evidence>
<dbReference type="SMART" id="SM01349">
    <property type="entry name" value="TOG"/>
    <property type="match status" value="5"/>
</dbReference>
<dbReference type="GO" id="GO:0005874">
    <property type="term" value="C:microtubule"/>
    <property type="evidence" value="ECO:0007669"/>
    <property type="project" value="UniProtKB-ARBA"/>
</dbReference>
<dbReference type="FunFam" id="1.25.10.10:FF:000050">
    <property type="entry name" value="Cytoskeleton-associated protein 5 isoform X1"/>
    <property type="match status" value="1"/>
</dbReference>
<keyword evidence="24" id="KW-1185">Reference proteome</keyword>
<dbReference type="PROSITE" id="PS00802">
    <property type="entry name" value="TRANSKETOLASE_2"/>
    <property type="match status" value="1"/>
</dbReference>
<feature type="compositionally biased region" description="Gly residues" evidence="20">
    <location>
        <begin position="1756"/>
        <end position="1770"/>
    </location>
</feature>
<dbReference type="GO" id="GO:0030951">
    <property type="term" value="P:establishment or maintenance of microtubule cytoskeleton polarity"/>
    <property type="evidence" value="ECO:0007669"/>
    <property type="project" value="InterPro"/>
</dbReference>
<dbReference type="FunFam" id="1.25.10.10:FF:000063">
    <property type="entry name" value="Putative cytoskeleton-associated protein 5"/>
    <property type="match status" value="1"/>
</dbReference>
<evidence type="ECO:0000256" key="19">
    <source>
        <dbReference type="PROSITE-ProRule" id="PRU00103"/>
    </source>
</evidence>
<feature type="repeat" description="HEAT" evidence="19">
    <location>
        <begin position="1065"/>
        <end position="1103"/>
    </location>
</feature>
<dbReference type="InterPro" id="IPR048491">
    <property type="entry name" value="XMAP215_CLASP_TOG"/>
</dbReference>
<evidence type="ECO:0000256" key="15">
    <source>
        <dbReference type="ARBA" id="ARBA00023052"/>
    </source>
</evidence>
<feature type="domain" description="TOG" evidence="22">
    <location>
        <begin position="1837"/>
        <end position="2076"/>
    </location>
</feature>
<feature type="region of interest" description="Disordered" evidence="20">
    <location>
        <begin position="864"/>
        <end position="890"/>
    </location>
</feature>
<dbReference type="InterPro" id="IPR016024">
    <property type="entry name" value="ARM-type_fold"/>
</dbReference>
<comment type="cofactor">
    <cofactor evidence="2">
        <name>Co(2+)</name>
        <dbReference type="ChEBI" id="CHEBI:48828"/>
    </cofactor>
</comment>
<proteinExistence type="inferred from homology"/>
<feature type="compositionally biased region" description="Low complexity" evidence="20">
    <location>
        <begin position="1137"/>
        <end position="1149"/>
    </location>
</feature>
<dbReference type="FunFam" id="3.40.50.970:FF:000129">
    <property type="entry name" value="Transketolase"/>
    <property type="match status" value="1"/>
</dbReference>
<keyword evidence="13" id="KW-0498">Mitosis</keyword>
<dbReference type="GO" id="GO:0046872">
    <property type="term" value="F:metal ion binding"/>
    <property type="evidence" value="ECO:0007669"/>
    <property type="project" value="UniProtKB-KW"/>
</dbReference>
<accession>A0A182WDI5</accession>
<comment type="similarity">
    <text evidence="18">Belongs to the TOG/XMAP215 family.</text>
</comment>
<dbReference type="InterPro" id="IPR005475">
    <property type="entry name" value="Transketolase-like_Pyr-bd"/>
</dbReference>
<feature type="domain" description="Transketolase-like pyrimidine-binding" evidence="21">
    <location>
        <begin position="320"/>
        <end position="484"/>
    </location>
</feature>
<feature type="compositionally biased region" description="Gly residues" evidence="20">
    <location>
        <begin position="1777"/>
        <end position="1792"/>
    </location>
</feature>
<feature type="compositionally biased region" description="Gly residues" evidence="20">
    <location>
        <begin position="1193"/>
        <end position="1207"/>
    </location>
</feature>
<dbReference type="InterPro" id="IPR021133">
    <property type="entry name" value="HEAT_type_2"/>
</dbReference>
<dbReference type="Gene3D" id="3.40.50.970">
    <property type="match status" value="2"/>
</dbReference>
<feature type="region of interest" description="Disordered" evidence="20">
    <location>
        <begin position="2222"/>
        <end position="2242"/>
    </location>
</feature>
<evidence type="ECO:0000256" key="11">
    <source>
        <dbReference type="ARBA" id="ARBA00022723"/>
    </source>
</evidence>
<evidence type="ECO:0000256" key="20">
    <source>
        <dbReference type="SAM" id="MobiDB-lite"/>
    </source>
</evidence>
<keyword evidence="12" id="KW-0677">Repeat</keyword>
<keyword evidence="16" id="KW-0206">Cytoskeleton</keyword>
<dbReference type="SUPFAM" id="SSF52922">
    <property type="entry name" value="TK C-terminal domain-like"/>
    <property type="match status" value="1"/>
</dbReference>
<evidence type="ECO:0000313" key="23">
    <source>
        <dbReference type="EnsemblMetazoa" id="AMIN008422-PA"/>
    </source>
</evidence>
<dbReference type="GO" id="GO:0051231">
    <property type="term" value="P:spindle elongation"/>
    <property type="evidence" value="ECO:0007669"/>
    <property type="project" value="UniProtKB-ARBA"/>
</dbReference>
<dbReference type="InterPro" id="IPR034085">
    <property type="entry name" value="TOG"/>
</dbReference>
<feature type="region of interest" description="Disordered" evidence="20">
    <location>
        <begin position="1134"/>
        <end position="1171"/>
    </location>
</feature>
<dbReference type="CDD" id="cd07033">
    <property type="entry name" value="TPP_PYR_DXS_TK_like"/>
    <property type="match status" value="1"/>
</dbReference>
<evidence type="ECO:0000313" key="24">
    <source>
        <dbReference type="Proteomes" id="UP000075920"/>
    </source>
</evidence>
<keyword evidence="15" id="KW-0786">Thiamine pyrophosphate</keyword>
<reference evidence="24" key="1">
    <citation type="submission" date="2013-03" db="EMBL/GenBank/DDBJ databases">
        <title>The Genome Sequence of Anopheles minimus MINIMUS1.</title>
        <authorList>
            <consortium name="The Broad Institute Genomics Platform"/>
            <person name="Neafsey D.E."/>
            <person name="Walton C."/>
            <person name="Walker B."/>
            <person name="Young S.K."/>
            <person name="Zeng Q."/>
            <person name="Gargeya S."/>
            <person name="Fitzgerald M."/>
            <person name="Haas B."/>
            <person name="Abouelleil A."/>
            <person name="Allen A.W."/>
            <person name="Alvarado L."/>
            <person name="Arachchi H.M."/>
            <person name="Berlin A.M."/>
            <person name="Chapman S.B."/>
            <person name="Gainer-Dewar J."/>
            <person name="Goldberg J."/>
            <person name="Griggs A."/>
            <person name="Gujja S."/>
            <person name="Hansen M."/>
            <person name="Howarth C."/>
            <person name="Imamovic A."/>
            <person name="Ireland A."/>
            <person name="Larimer J."/>
            <person name="McCowan C."/>
            <person name="Murphy C."/>
            <person name="Pearson M."/>
            <person name="Poon T.W."/>
            <person name="Priest M."/>
            <person name="Roberts A."/>
            <person name="Saif S."/>
            <person name="Shea T."/>
            <person name="Sisk P."/>
            <person name="Sykes S."/>
            <person name="Wortman J."/>
            <person name="Nusbaum C."/>
            <person name="Birren B."/>
        </authorList>
    </citation>
    <scope>NUCLEOTIDE SEQUENCE [LARGE SCALE GENOMIC DNA]</scope>
    <source>
        <strain evidence="24">MINIMUS1</strain>
    </source>
</reference>
<sequence length="2738" mass="296641">MPTYHKPEAKTIQELKDIAHKLRIDSINATQASKSGHPTSCASIAEIMSVLFFNTMRYKLSAPRDPSSDRFILSKGHAAPILYAAWAEAGLFPVEDLMNLRKIDSDLEGHPTPRLNFIDVGTGSLGQGVAVACGMAYVGKNIDKADYRTYVLVGDGESAEGSIWESLHFAGYYKLNNLCVIFDVNRLGQSEATSLQHQMEVYRKRLDAFGFNAIVVDGHDVEELCKAFFEASSTIDRPTAIIAKTFKGKHFPNIEDLENWHGKPLGDVAAGVVAHLQKMIRNPGPIALVPPSPQKENAPKVSIKNIELATPPAYQKGEQIATRLAYGTALAKIAMNNDRVIALDGDTKNSTYSDKLRKAFPERFIECFIAEQNLVGVAIGAACRDRTVAFVSTFATFFTRAFDQIRMGAISQTNVNFVGSHCGVSIGEDGPSQMGLEDIAMFRAIPGSTVFYPADAVSTERAVEMAANTPGVCFIRTSRPNTAVIYENNEKFEIGKCKVVKQNANDSVLLIGAGITLYEALKAAEELEKSGIHCRVIDPFTVKPLDREGIIQHGTQCGGRVVVVEDHYKQGGLGEAVLSALAEQRNFVVKHLGVDKLPRSGPPSVLVDMFGVSAHPPSLPVTMEEDTEYKKLPIDERCVHKLWKARVDGYEEAAKLFRTIDDEKSPEWNKYLGLIKKFVIDSNAVAQEKGLETTLVFVENSGNAGKTVGEVMSGIVGKCIGAPKTKTKELAVQITLMYVEIERQEPVLEELLKGTEQKNPKIVAACVSAITLALREFGNKVINIKPIVKRLPALLSDRDKTVRDESKALTVEIYRWIGAAFKSQIASLPAVLLTELDTEFEKIGNEKATPVRYLRSQQEKQQQIAASAVDGVEGEDDGDGPEGGDVRDEVDPMDLIDPVDILSKLPKDFYDKLEAKKWQERKESLEALETLLQNPKLQPGDYGDVVRALKKVITKDTNVILVALGGKCLAMLAKGLGKKFNTYSGACVPAIFEKFKEKKTNVVTALRDAIDAIYPSTTIEAILEDVLEALGNKNPSVKMETASFLARSFTKTLPAALSKKVLKPLIAALLKTLNEPDPVVRDAAADAIGTAMKLVGEKIIAPYLTEVDALKMAKIKESCDRAVITVKIPAARKERPATAPAKAVTTVKKAPSETKVGASGSGSSAGVQRPATATVVKKVVSGGGLKKSATGSSLGGGGRGGAGGPKGGASASAPNTEKDLSQEEIDERASEMLPPDAIGGLLDANWKTRLSAVESFAGAIAGLESKPGLSQILLRSLAKKPGFKDTNFQVLKGKLDTARTVVERFGITTTTADYLLTDVTEKLGDAKNGSPAAALLTAIAEGGARLDYTVQRVMEFAFEQQKSPKVQQEVLLWVATALREFGFQVEAKGLLESARKAVQSINPAVRTAGIALLGTMYLFMGQPLTMFFDNEKPALKQQIMAEFERCAGQKPPAPTRGAIAKSGSAGGDDDDEDGAEGADEDVAPPMVNVSDLLPRIDISGQITEALLTELSDKNWKTRNEGLVRLQTIIAEAKLIKPTLGDLPQVLAQRLVDSNAKIAQTSVEVCQLMAVAMGPPCRQYVRAFFPGFLKGLGDGKTFIRTACLTCINTWGEQAGYKDFFDGEMIADALKTGSPALRTELYAWLAEKLPNMPTKSIPKDELLAILPHLYTHITDRSADVRKNANDTILGVMIHLGYDAMVKALDKQKPISKKDIQAALDKTRPNLPVKQLPPAKAAPPPEETAPSKGLKLKTPKSAGTGGAGAGGRLGSGSAGSDKSGAGGAGVGSAGSGGGSSSRKKEEDADSLAPLLVVNGLKKQRFVDEQKLKVLKWTFTTPREEFYELLKEQMQTANVNKALMVNMFHDDFRYHLKVIDALMEDLATNEEALVCNLDLVMKWLSLRFYDTNPSVLLKGLEYLNQVFQRLVDRQYMLADIEGSSFVPHLLIKIGDPKDVVRNGVRTLLRQSCLLYPFTKVFVFIMDALKSKNARQRAECLDELGYLIETYGLTVCQPSQPVALKEIARHISDRDNAVRNAALNAVVQAYFLTGEKIYKLIGQLSDKDLSMLDERIKRSKKASVLPTKKLPIPGAGTNPNETTIVAKESIVPAVQGLPAAVVGVVGGDGGADDAMDEDESLIPSHADAVAVPMKMIVPEPLQPRVVRGPFKLDENVIADIERNWVKADDLGKTVLSPMDDTFSDDELRVIAVNGVAYPEEKFRQLTQRNLLTSAGSGGPGESPVHHQHTTVSSIRPSIDFSGLVPKPKPAPPVGPSLTEALPKMDPNLVRIIRGIGNTDSYAAHAALNELTDIMQSPEKQAVLRGYEEMYIEHVLQQFKNIQQKPITESMNIYQPLLHSIFLFFASKSLGKHLTIVSIKNIIAVLLGLMADNRLVTGIDDTQFVKVVNGICLKILDRTNFTYMNCALIRLLKESCQTSCLPKFTDLQMKCIWRNVKVIPDRLAELDYEAVLLEMHEFMLALPSTWWQSRPSDMPLRTVKTIIHNMTKIKGNAILQHLNTIPTRSELHSYVLRILKNINKDATGTAAVVGDGEAGGNTSSLRPGTATGMMVTAQNNALNSDNNNHGGMRGTMISGDGDGNGPVVGSEYQKYIAVNASVESGADGSKGGPQNKQSPEFWMDRLKYHLKKTAGGGQPNRGSMLGTTGTQLSIDGTTTTLGSAAVTGGGVITDENLNLNQMQGSKFSIRRGLDGAGLTHEANLTGTSVGGGTTSQRRELLQQKLEQLKQHK</sequence>
<dbReference type="Gene3D" id="3.40.50.920">
    <property type="match status" value="1"/>
</dbReference>
<dbReference type="Pfam" id="PF02780">
    <property type="entry name" value="Transketolase_C"/>
    <property type="match status" value="1"/>
</dbReference>
<dbReference type="SUPFAM" id="SSF48371">
    <property type="entry name" value="ARM repeat"/>
    <property type="match status" value="2"/>
</dbReference>
<dbReference type="GO" id="GO:0005813">
    <property type="term" value="C:centrosome"/>
    <property type="evidence" value="ECO:0007669"/>
    <property type="project" value="UniProtKB-SubCell"/>
</dbReference>
<dbReference type="PANTHER" id="PTHR12609">
    <property type="entry name" value="MICROTUBULE ASSOCIATED PROTEIN XMAP215"/>
    <property type="match status" value="1"/>
</dbReference>
<comment type="subcellular location">
    <subcellularLocation>
        <location evidence="6">Cytoplasm</location>
        <location evidence="6">Cytoskeleton</location>
        <location evidence="6">Microtubule organizing center</location>
        <location evidence="6">Centrosome</location>
    </subcellularLocation>
    <subcellularLocation>
        <location evidence="5">Cytoplasm</location>
        <location evidence="5">Cytoskeleton</location>
        <location evidence="5">Spindle</location>
    </subcellularLocation>
</comment>
<evidence type="ECO:0000256" key="10">
    <source>
        <dbReference type="ARBA" id="ARBA00022679"/>
    </source>
</evidence>
<evidence type="ECO:0000259" key="22">
    <source>
        <dbReference type="SMART" id="SM01349"/>
    </source>
</evidence>
<dbReference type="STRING" id="112268.A0A182WDI5"/>
<keyword evidence="8" id="KW-0963">Cytoplasm</keyword>
<dbReference type="GO" id="GO:0051301">
    <property type="term" value="P:cell division"/>
    <property type="evidence" value="ECO:0007669"/>
    <property type="project" value="UniProtKB-KW"/>
</dbReference>
<feature type="compositionally biased region" description="Low complexity" evidence="20">
    <location>
        <begin position="1157"/>
        <end position="1166"/>
    </location>
</feature>
<dbReference type="SUPFAM" id="SSF52518">
    <property type="entry name" value="Thiamin diphosphate-binding fold (THDP-binding)"/>
    <property type="match status" value="2"/>
</dbReference>
<evidence type="ECO:0000256" key="6">
    <source>
        <dbReference type="ARBA" id="ARBA00004300"/>
    </source>
</evidence>
<protein>
    <recommendedName>
        <fullName evidence="25">Cytoskeleton-associated protein 5</fullName>
    </recommendedName>
</protein>
<evidence type="ECO:0000256" key="4">
    <source>
        <dbReference type="ARBA" id="ARBA00001964"/>
    </source>
</evidence>
<dbReference type="NCBIfam" id="NF004559">
    <property type="entry name" value="PRK05899.2-5"/>
    <property type="match status" value="1"/>
</dbReference>
<keyword evidence="11" id="KW-0479">Metal-binding</keyword>
<evidence type="ECO:0000256" key="18">
    <source>
        <dbReference type="ARBA" id="ARBA00025722"/>
    </source>
</evidence>
<dbReference type="Gene3D" id="1.25.10.10">
    <property type="entry name" value="Leucine-rich Repeat Variant"/>
    <property type="match status" value="5"/>
</dbReference>
<comment type="similarity">
    <text evidence="7">Belongs to the transketolase family.</text>
</comment>
<reference evidence="23" key="2">
    <citation type="submission" date="2020-05" db="UniProtKB">
        <authorList>
            <consortium name="EnsemblMetazoa"/>
        </authorList>
    </citation>
    <scope>IDENTIFICATION</scope>
    <source>
        <strain evidence="23">MINIMUS1</strain>
    </source>
</reference>
<organism evidence="23 24">
    <name type="scientific">Anopheles minimus</name>
    <dbReference type="NCBI Taxonomy" id="112268"/>
    <lineage>
        <taxon>Eukaryota</taxon>
        <taxon>Metazoa</taxon>
        <taxon>Ecdysozoa</taxon>
        <taxon>Arthropoda</taxon>
        <taxon>Hexapoda</taxon>
        <taxon>Insecta</taxon>
        <taxon>Pterygota</taxon>
        <taxon>Neoptera</taxon>
        <taxon>Endopterygota</taxon>
        <taxon>Diptera</taxon>
        <taxon>Nematocera</taxon>
        <taxon>Culicoidea</taxon>
        <taxon>Culicidae</taxon>
        <taxon>Anophelinae</taxon>
        <taxon>Anopheles</taxon>
    </lineage>
</organism>
<feature type="repeat" description="HEAT" evidence="19">
    <location>
        <begin position="1663"/>
        <end position="1700"/>
    </location>
</feature>
<feature type="region of interest" description="Disordered" evidence="20">
    <location>
        <begin position="1717"/>
        <end position="1801"/>
    </location>
</feature>
<evidence type="ECO:0008006" key="25">
    <source>
        <dbReference type="Google" id="ProtNLM"/>
    </source>
</evidence>
<feature type="domain" description="TOG" evidence="22">
    <location>
        <begin position="894"/>
        <end position="1131"/>
    </location>
</feature>
<dbReference type="InterPro" id="IPR011989">
    <property type="entry name" value="ARM-like"/>
</dbReference>
<dbReference type="Pfam" id="PF21041">
    <property type="entry name" value="XMAP215_CLASP_TOG"/>
    <property type="match status" value="5"/>
</dbReference>
<dbReference type="Pfam" id="PF02779">
    <property type="entry name" value="Transket_pyr"/>
    <property type="match status" value="1"/>
</dbReference>
<dbReference type="InterPro" id="IPR009014">
    <property type="entry name" value="Transketo_C/PFOR_II"/>
</dbReference>
<comment type="cofactor">
    <cofactor evidence="3">
        <name>Mg(2+)</name>
        <dbReference type="ChEBI" id="CHEBI:18420"/>
    </cofactor>
</comment>
<dbReference type="GO" id="GO:0005737">
    <property type="term" value="C:cytoplasm"/>
    <property type="evidence" value="ECO:0007669"/>
    <property type="project" value="UniProtKB-ARBA"/>
</dbReference>
<keyword evidence="9" id="KW-0132">Cell division</keyword>
<evidence type="ECO:0000256" key="3">
    <source>
        <dbReference type="ARBA" id="ARBA00001946"/>
    </source>
</evidence>
<dbReference type="EnsemblMetazoa" id="AMIN008422-RA">
    <property type="protein sequence ID" value="AMIN008422-PA"/>
    <property type="gene ID" value="AMIN008422"/>
</dbReference>
<dbReference type="FunFam" id="3.40.50.970:FF:000033">
    <property type="entry name" value="Transketolase isoform 1"/>
    <property type="match status" value="1"/>
</dbReference>
<dbReference type="VEuPathDB" id="VectorBase:AMIN008422"/>
<feature type="compositionally biased region" description="Acidic residues" evidence="20">
    <location>
        <begin position="872"/>
        <end position="882"/>
    </location>
</feature>
<dbReference type="GO" id="GO:0005819">
    <property type="term" value="C:spindle"/>
    <property type="evidence" value="ECO:0007669"/>
    <property type="project" value="UniProtKB-SubCell"/>
</dbReference>
<comment type="cofactor">
    <cofactor evidence="4">
        <name>thiamine diphosphate</name>
        <dbReference type="ChEBI" id="CHEBI:58937"/>
    </cofactor>
</comment>
<dbReference type="CDD" id="cd02012">
    <property type="entry name" value="TPP_TK"/>
    <property type="match status" value="1"/>
</dbReference>
<keyword evidence="14" id="KW-0460">Magnesium</keyword>
<evidence type="ECO:0000256" key="7">
    <source>
        <dbReference type="ARBA" id="ARBA00007131"/>
    </source>
</evidence>
<keyword evidence="17" id="KW-0131">Cell cycle</keyword>
<evidence type="ECO:0000259" key="21">
    <source>
        <dbReference type="SMART" id="SM00861"/>
    </source>
</evidence>
<evidence type="ECO:0000256" key="2">
    <source>
        <dbReference type="ARBA" id="ARBA00001941"/>
    </source>
</evidence>
<dbReference type="InterPro" id="IPR005474">
    <property type="entry name" value="Transketolase_N"/>
</dbReference>
<feature type="region of interest" description="Disordered" evidence="20">
    <location>
        <begin position="1187"/>
        <end position="1227"/>
    </location>
</feature>
<name>A0A182WDI5_9DIPT</name>
<dbReference type="GO" id="GO:0051010">
    <property type="term" value="F:microtubule plus-end binding"/>
    <property type="evidence" value="ECO:0007669"/>
    <property type="project" value="InterPro"/>
</dbReference>
<dbReference type="Proteomes" id="UP000075920">
    <property type="component" value="Unassembled WGS sequence"/>
</dbReference>
<comment type="cofactor">
    <cofactor evidence="1">
        <name>Mn(2+)</name>
        <dbReference type="ChEBI" id="CHEBI:29035"/>
    </cofactor>
</comment>
<keyword evidence="10" id="KW-0808">Transferase</keyword>
<evidence type="ECO:0000256" key="9">
    <source>
        <dbReference type="ARBA" id="ARBA00022618"/>
    </source>
</evidence>
<dbReference type="SMART" id="SM00861">
    <property type="entry name" value="Transket_pyr"/>
    <property type="match status" value="1"/>
</dbReference>
<evidence type="ECO:0000256" key="12">
    <source>
        <dbReference type="ARBA" id="ARBA00022737"/>
    </source>
</evidence>
<dbReference type="InterPro" id="IPR020826">
    <property type="entry name" value="Transketolase_BS"/>
</dbReference>
<dbReference type="GO" id="GO:0061863">
    <property type="term" value="F:microtubule plus end polymerase"/>
    <property type="evidence" value="ECO:0007669"/>
    <property type="project" value="InterPro"/>
</dbReference>
<dbReference type="InterPro" id="IPR033248">
    <property type="entry name" value="Transketolase_C"/>
</dbReference>
<dbReference type="PROSITE" id="PS50077">
    <property type="entry name" value="HEAT_REPEAT"/>
    <property type="match status" value="2"/>
</dbReference>
<feature type="domain" description="TOG" evidence="22">
    <location>
        <begin position="1491"/>
        <end position="1726"/>
    </location>
</feature>
<dbReference type="Pfam" id="PF00456">
    <property type="entry name" value="Transketolase_N"/>
    <property type="match status" value="1"/>
</dbReference>
<evidence type="ECO:0000256" key="1">
    <source>
        <dbReference type="ARBA" id="ARBA00001936"/>
    </source>
</evidence>
<dbReference type="InterPro" id="IPR029061">
    <property type="entry name" value="THDP-binding"/>
</dbReference>